<dbReference type="VEuPathDB" id="FungiDB:BCV72DRAFT_250504"/>
<dbReference type="OrthoDB" id="39175at2759"/>
<dbReference type="PANTHER" id="PTHR46910:SF3">
    <property type="entry name" value="HALOTOLERANCE PROTEIN 9-RELATED"/>
    <property type="match status" value="1"/>
</dbReference>
<dbReference type="InterPro" id="IPR050987">
    <property type="entry name" value="AtrR-like"/>
</dbReference>
<dbReference type="GO" id="GO:0005634">
    <property type="term" value="C:nucleus"/>
    <property type="evidence" value="ECO:0007669"/>
    <property type="project" value="UniProtKB-SubCell"/>
</dbReference>
<comment type="subcellular location">
    <subcellularLocation>
        <location evidence="1">Nucleus</location>
    </subcellularLocation>
</comment>
<keyword evidence="3" id="KW-0238">DNA-binding</keyword>
<dbReference type="GO" id="GO:0006351">
    <property type="term" value="P:DNA-templated transcription"/>
    <property type="evidence" value="ECO:0007669"/>
    <property type="project" value="InterPro"/>
</dbReference>
<dbReference type="InterPro" id="IPR007219">
    <property type="entry name" value="XnlR_reg_dom"/>
</dbReference>
<keyword evidence="2" id="KW-0479">Metal-binding</keyword>
<evidence type="ECO:0000256" key="3">
    <source>
        <dbReference type="ARBA" id="ARBA00023125"/>
    </source>
</evidence>
<dbReference type="Pfam" id="PF04082">
    <property type="entry name" value="Fungal_trans"/>
    <property type="match status" value="1"/>
</dbReference>
<dbReference type="SMART" id="SM00906">
    <property type="entry name" value="Fungal_trans"/>
    <property type="match status" value="1"/>
</dbReference>
<protein>
    <recommendedName>
        <fullName evidence="5">Xylanolytic transcriptional activator regulatory domain-containing protein</fullName>
    </recommendedName>
</protein>
<dbReference type="PANTHER" id="PTHR46910">
    <property type="entry name" value="TRANSCRIPTION FACTOR PDR1"/>
    <property type="match status" value="1"/>
</dbReference>
<dbReference type="GO" id="GO:0003677">
    <property type="term" value="F:DNA binding"/>
    <property type="evidence" value="ECO:0007669"/>
    <property type="project" value="UniProtKB-KW"/>
</dbReference>
<feature type="domain" description="Xylanolytic transcriptional activator regulatory" evidence="5">
    <location>
        <begin position="1"/>
        <end position="65"/>
    </location>
</feature>
<name>A0A1X0R0S2_RHIZD</name>
<dbReference type="Proteomes" id="UP000242414">
    <property type="component" value="Unassembled WGS sequence"/>
</dbReference>
<dbReference type="GO" id="GO:0003700">
    <property type="term" value="F:DNA-binding transcription factor activity"/>
    <property type="evidence" value="ECO:0007669"/>
    <property type="project" value="InterPro"/>
</dbReference>
<evidence type="ECO:0000256" key="1">
    <source>
        <dbReference type="ARBA" id="ARBA00004123"/>
    </source>
</evidence>
<dbReference type="AlphaFoldDB" id="A0A1X0R0S2"/>
<dbReference type="GO" id="GO:0008270">
    <property type="term" value="F:zinc ion binding"/>
    <property type="evidence" value="ECO:0007669"/>
    <property type="project" value="InterPro"/>
</dbReference>
<accession>A0A1X0R0S2</accession>
<dbReference type="EMBL" id="KV921941">
    <property type="protein sequence ID" value="ORE05594.1"/>
    <property type="molecule type" value="Genomic_DNA"/>
</dbReference>
<reference evidence="6" key="1">
    <citation type="journal article" date="2016" name="Proc. Natl. Acad. Sci. U.S.A.">
        <title>Lipid metabolic changes in an early divergent fungus govern the establishment of a mutualistic symbiosis with endobacteria.</title>
        <authorList>
            <person name="Lastovetsky O.A."/>
            <person name="Gaspar M.L."/>
            <person name="Mondo S.J."/>
            <person name="LaButti K.M."/>
            <person name="Sandor L."/>
            <person name="Grigoriev I.V."/>
            <person name="Henry S.A."/>
            <person name="Pawlowska T.E."/>
        </authorList>
    </citation>
    <scope>NUCLEOTIDE SEQUENCE [LARGE SCALE GENOMIC DNA]</scope>
    <source>
        <strain evidence="6">ATCC 52814</strain>
    </source>
</reference>
<evidence type="ECO:0000313" key="6">
    <source>
        <dbReference type="EMBL" id="ORE05594.1"/>
    </source>
</evidence>
<evidence type="ECO:0000256" key="2">
    <source>
        <dbReference type="ARBA" id="ARBA00022723"/>
    </source>
</evidence>
<gene>
    <name evidence="6" type="ORF">BCV72DRAFT_250504</name>
</gene>
<keyword evidence="4" id="KW-0539">Nucleus</keyword>
<sequence length="262" mass="30029">MAQDLGLHRASFQPQGLSKTELEARKRLWWSAYILDRYVCAAVARPLTISDADCDIDYPESPDHFHYFAKLSSIHGESIRTLRSPKIQVLPDKSQRIENICKFIQQKLVEWENNLPSHLQISDKEFDQISQPDSINPALKEKLENGGYFLTEMLTIIFINCKNPDPAIASEAKYYNEKLKSFYRHLEETLEQPSLVPYIDLIFKLGSGSLEDKEKDNNSQGTLGDEFLHQTSLINNINGLEWSEIAKLLFEIDQGSDGTKFM</sequence>
<dbReference type="CDD" id="cd12148">
    <property type="entry name" value="fungal_TF_MHR"/>
    <property type="match status" value="1"/>
</dbReference>
<evidence type="ECO:0000256" key="4">
    <source>
        <dbReference type="ARBA" id="ARBA00023242"/>
    </source>
</evidence>
<proteinExistence type="predicted"/>
<organism evidence="6">
    <name type="scientific">Rhizopus microsporus var. microsporus</name>
    <dbReference type="NCBI Taxonomy" id="86635"/>
    <lineage>
        <taxon>Eukaryota</taxon>
        <taxon>Fungi</taxon>
        <taxon>Fungi incertae sedis</taxon>
        <taxon>Mucoromycota</taxon>
        <taxon>Mucoromycotina</taxon>
        <taxon>Mucoromycetes</taxon>
        <taxon>Mucorales</taxon>
        <taxon>Mucorineae</taxon>
        <taxon>Rhizopodaceae</taxon>
        <taxon>Rhizopus</taxon>
    </lineage>
</organism>
<evidence type="ECO:0000259" key="5">
    <source>
        <dbReference type="SMART" id="SM00906"/>
    </source>
</evidence>